<dbReference type="InterPro" id="IPR036691">
    <property type="entry name" value="Endo/exonu/phosph_ase_sf"/>
</dbReference>
<dbReference type="InterPro" id="IPR004808">
    <property type="entry name" value="AP_endonuc_1"/>
</dbReference>
<dbReference type="Pfam" id="PF03372">
    <property type="entry name" value="Exo_endo_phos"/>
    <property type="match status" value="1"/>
</dbReference>
<feature type="binding site" evidence="7">
    <location>
        <position position="160"/>
    </location>
    <ligand>
        <name>Mg(2+)</name>
        <dbReference type="ChEBI" id="CHEBI:18420"/>
        <label>1</label>
    </ligand>
</feature>
<dbReference type="HOGENOM" id="CLU_027539_0_1_4"/>
<comment type="cofactor">
    <cofactor evidence="1">
        <name>Mn(2+)</name>
        <dbReference type="ChEBI" id="CHEBI:29035"/>
    </cofactor>
</comment>
<reference evidence="10 11" key="1">
    <citation type="submission" date="2011-11" db="EMBL/GenBank/DDBJ databases">
        <authorList>
            <person name="Weinstock G."/>
            <person name="Sodergren E."/>
            <person name="Clifton S."/>
            <person name="Fulton L."/>
            <person name="Fulton B."/>
            <person name="Courtney L."/>
            <person name="Fronick C."/>
            <person name="Harrison M."/>
            <person name="Strong C."/>
            <person name="Farmer C."/>
            <person name="Delahaunty K."/>
            <person name="Markovic C."/>
            <person name="Hall O."/>
            <person name="Minx P."/>
            <person name="Tomlinson C."/>
            <person name="Mitreva M."/>
            <person name="Hou S."/>
            <person name="Chen J."/>
            <person name="Wollam A."/>
            <person name="Pepin K.H."/>
            <person name="Johnson M."/>
            <person name="Bhonagiri V."/>
            <person name="Zhang X."/>
            <person name="Suruliraj S."/>
            <person name="Warren W."/>
            <person name="Chinwalla A."/>
            <person name="Mardis E.R."/>
            <person name="Wilson R.K."/>
        </authorList>
    </citation>
    <scope>NUCLEOTIDE SEQUENCE [LARGE SCALE GENOMIC DNA]</scope>
    <source>
        <strain evidence="10 11">YIT 11816</strain>
    </source>
</reference>
<feature type="binding site" evidence="7">
    <location>
        <position position="261"/>
    </location>
    <ligand>
        <name>Mg(2+)</name>
        <dbReference type="ChEBI" id="CHEBI:18420"/>
        <label>1</label>
    </ligand>
</feature>
<dbReference type="GO" id="GO:0006281">
    <property type="term" value="P:DNA repair"/>
    <property type="evidence" value="ECO:0007669"/>
    <property type="project" value="InterPro"/>
</dbReference>
<evidence type="ECO:0000259" key="9">
    <source>
        <dbReference type="Pfam" id="PF03372"/>
    </source>
</evidence>
<evidence type="ECO:0000256" key="4">
    <source>
        <dbReference type="ARBA" id="ARBA00022801"/>
    </source>
</evidence>
<feature type="active site" description="Proton donor/acceptor" evidence="6">
    <location>
        <position position="160"/>
    </location>
</feature>
<evidence type="ECO:0000256" key="8">
    <source>
        <dbReference type="PIRSR" id="PIRSR604808-3"/>
    </source>
</evidence>
<comment type="similarity">
    <text evidence="2">Belongs to the DNA repair enzymes AP/ExoA family.</text>
</comment>
<evidence type="ECO:0000256" key="5">
    <source>
        <dbReference type="ARBA" id="ARBA00022842"/>
    </source>
</evidence>
<keyword evidence="4" id="KW-0378">Hydrolase</keyword>
<feature type="binding site" evidence="7">
    <location>
        <position position="11"/>
    </location>
    <ligand>
        <name>Mg(2+)</name>
        <dbReference type="ChEBI" id="CHEBI:18420"/>
        <label>1</label>
    </ligand>
</feature>
<dbReference type="GO" id="GO:0003677">
    <property type="term" value="F:DNA binding"/>
    <property type="evidence" value="ECO:0007669"/>
    <property type="project" value="InterPro"/>
</dbReference>
<dbReference type="RefSeq" id="WP_008542841.1">
    <property type="nucleotide sequence ID" value="NZ_JH604988.1"/>
</dbReference>
<evidence type="ECO:0000256" key="3">
    <source>
        <dbReference type="ARBA" id="ARBA00022723"/>
    </source>
</evidence>
<dbReference type="STRING" id="762967.HMPREF9440_01752"/>
<feature type="active site" evidence="6">
    <location>
        <position position="119"/>
    </location>
</feature>
<feature type="site" description="Interaction with DNA substrate" evidence="8">
    <location>
        <position position="261"/>
    </location>
</feature>
<evidence type="ECO:0000256" key="7">
    <source>
        <dbReference type="PIRSR" id="PIRSR604808-2"/>
    </source>
</evidence>
<dbReference type="Proteomes" id="UP000004956">
    <property type="component" value="Unassembled WGS sequence"/>
</dbReference>
<keyword evidence="11" id="KW-1185">Reference proteome</keyword>
<dbReference type="PANTHER" id="PTHR43250">
    <property type="entry name" value="EXODEOXYRIBONUCLEASE III"/>
    <property type="match status" value="1"/>
</dbReference>
<keyword evidence="3 7" id="KW-0479">Metal-binding</keyword>
<evidence type="ECO:0000313" key="10">
    <source>
        <dbReference type="EMBL" id="EHY30877.1"/>
    </source>
</evidence>
<feature type="binding site" evidence="7">
    <location>
        <position position="38"/>
    </location>
    <ligand>
        <name>Mg(2+)</name>
        <dbReference type="ChEBI" id="CHEBI:18420"/>
        <label>1</label>
    </ligand>
</feature>
<dbReference type="AlphaFoldDB" id="H3KG73"/>
<dbReference type="PROSITE" id="PS51435">
    <property type="entry name" value="AP_NUCLEASE_F1_4"/>
    <property type="match status" value="1"/>
</dbReference>
<dbReference type="Gene3D" id="3.60.10.10">
    <property type="entry name" value="Endonuclease/exonuclease/phosphatase"/>
    <property type="match status" value="1"/>
</dbReference>
<dbReference type="NCBIfam" id="TIGR00633">
    <property type="entry name" value="xth"/>
    <property type="match status" value="1"/>
</dbReference>
<feature type="site" description="Important for catalytic activity" evidence="8">
    <location>
        <position position="231"/>
    </location>
</feature>
<dbReference type="InterPro" id="IPR020848">
    <property type="entry name" value="AP_endonuclease_F1_CS"/>
</dbReference>
<proteinExistence type="inferred from homology"/>
<dbReference type="GO" id="GO:0046872">
    <property type="term" value="F:metal ion binding"/>
    <property type="evidence" value="ECO:0007669"/>
    <property type="project" value="UniProtKB-KW"/>
</dbReference>
<dbReference type="GO" id="GO:0008311">
    <property type="term" value="F:double-stranded DNA 3'-5' DNA exonuclease activity"/>
    <property type="evidence" value="ECO:0007669"/>
    <property type="project" value="InterPro"/>
</dbReference>
<feature type="site" description="Transition state stabilizer" evidence="8">
    <location>
        <position position="162"/>
    </location>
</feature>
<feature type="domain" description="Endonuclease/exonuclease/phosphatase" evidence="9">
    <location>
        <begin position="8"/>
        <end position="261"/>
    </location>
</feature>
<dbReference type="NCBIfam" id="TIGR00195">
    <property type="entry name" value="exoDNase_III"/>
    <property type="match status" value="1"/>
</dbReference>
<dbReference type="InterPro" id="IPR005135">
    <property type="entry name" value="Endo/exonuclease/phosphatase"/>
</dbReference>
<keyword evidence="7" id="KW-0464">Manganese</keyword>
<dbReference type="SUPFAM" id="SSF56219">
    <property type="entry name" value="DNase I-like"/>
    <property type="match status" value="1"/>
</dbReference>
<evidence type="ECO:0000256" key="2">
    <source>
        <dbReference type="ARBA" id="ARBA00007092"/>
    </source>
</evidence>
<name>H3KG73_9BURK</name>
<protein>
    <submittedName>
        <fullName evidence="10">Exodeoxyribonuclease III</fullName>
    </submittedName>
</protein>
<dbReference type="InterPro" id="IPR037493">
    <property type="entry name" value="ExoIII-like"/>
</dbReference>
<dbReference type="PANTHER" id="PTHR43250:SF2">
    <property type="entry name" value="EXODEOXYRIBONUCLEASE III"/>
    <property type="match status" value="1"/>
</dbReference>
<accession>H3KG73</accession>
<dbReference type="EMBL" id="AFBQ01000261">
    <property type="protein sequence ID" value="EHY30877.1"/>
    <property type="molecule type" value="Genomic_DNA"/>
</dbReference>
<organism evidence="10 11">
    <name type="scientific">Sutterella parvirubra YIT 11816</name>
    <dbReference type="NCBI Taxonomy" id="762967"/>
    <lineage>
        <taxon>Bacteria</taxon>
        <taxon>Pseudomonadati</taxon>
        <taxon>Pseudomonadota</taxon>
        <taxon>Betaproteobacteria</taxon>
        <taxon>Burkholderiales</taxon>
        <taxon>Sutterellaceae</taxon>
        <taxon>Sutterella</taxon>
    </lineage>
</organism>
<evidence type="ECO:0000313" key="11">
    <source>
        <dbReference type="Proteomes" id="UP000004956"/>
    </source>
</evidence>
<feature type="binding site" evidence="7">
    <location>
        <position position="260"/>
    </location>
    <ligand>
        <name>Mg(2+)</name>
        <dbReference type="ChEBI" id="CHEBI:18420"/>
        <label>1</label>
    </ligand>
</feature>
<gene>
    <name evidence="10" type="ORF">HMPREF9440_01752</name>
</gene>
<evidence type="ECO:0000256" key="6">
    <source>
        <dbReference type="PIRSR" id="PIRSR604808-1"/>
    </source>
</evidence>
<evidence type="ECO:0000256" key="1">
    <source>
        <dbReference type="ARBA" id="ARBA00001936"/>
    </source>
</evidence>
<keyword evidence="5 7" id="KW-0460">Magnesium</keyword>
<dbReference type="CDD" id="cd09086">
    <property type="entry name" value="ExoIII-like_AP-endo"/>
    <property type="match status" value="1"/>
</dbReference>
<feature type="active site" description="Proton acceptor" evidence="6">
    <location>
        <position position="261"/>
    </location>
</feature>
<dbReference type="OrthoDB" id="9803914at2"/>
<sequence length="269" mass="30463">MSEPITLASWNVNSLNVRKDQVLDLLRETGWDVLALQETKMTDAVFPASDFERLGYGVRFTGERAYNGVAVLFRKDRFEEVRPEDVLLEMPGRTDPQRRFLALTLRPKGGEAFRVVDVYVPNGSAPGSRKFLHKMDWLSDLQIAVAKMLETTPRLIVAGDFNIAPEDADVWDPAVWRGNLLVSAPERRALRRLMTLGFSDAYRIFPQAPKTYSWWDYRSRGYEKNEGLRIDLTLVSDALRPDVTAAAIVEGPRALPQPSDHAPVTVTFR</sequence>
<comment type="cofactor">
    <cofactor evidence="7">
        <name>Mg(2+)</name>
        <dbReference type="ChEBI" id="CHEBI:18420"/>
    </cofactor>
    <cofactor evidence="7">
        <name>Mn(2+)</name>
        <dbReference type="ChEBI" id="CHEBI:29035"/>
    </cofactor>
    <text evidence="7">Probably binds two magnesium or manganese ions per subunit.</text>
</comment>
<dbReference type="PROSITE" id="PS00728">
    <property type="entry name" value="AP_NUCLEASE_F1_3"/>
    <property type="match status" value="1"/>
</dbReference>
<comment type="caution">
    <text evidence="10">The sequence shown here is derived from an EMBL/GenBank/DDBJ whole genome shotgun (WGS) entry which is preliminary data.</text>
</comment>
<feature type="binding site" evidence="7">
    <location>
        <position position="162"/>
    </location>
    <ligand>
        <name>Mg(2+)</name>
        <dbReference type="ChEBI" id="CHEBI:18420"/>
        <label>1</label>
    </ligand>
</feature>
<dbReference type="GO" id="GO:0004519">
    <property type="term" value="F:endonuclease activity"/>
    <property type="evidence" value="ECO:0007669"/>
    <property type="project" value="InterPro"/>
</dbReference>
<dbReference type="PATRIC" id="fig|762967.3.peg.1379"/>